<name>A0A015Y4P7_BACFG</name>
<dbReference type="AlphaFoldDB" id="A0A015Y4P7"/>
<keyword evidence="1" id="KW-1133">Transmembrane helix</keyword>
<reference evidence="2 3" key="1">
    <citation type="submission" date="2014-02" db="EMBL/GenBank/DDBJ databases">
        <authorList>
            <person name="Sears C."/>
            <person name="Carroll K."/>
            <person name="Sack B.R."/>
            <person name="Qadri F."/>
            <person name="Myers L.L."/>
            <person name="Chung G.-T."/>
            <person name="Escheverria P."/>
            <person name="Fraser C.M."/>
            <person name="Sadzewicz L."/>
            <person name="Shefchek K.A."/>
            <person name="Tallon L."/>
            <person name="Das S.P."/>
            <person name="Daugherty S."/>
            <person name="Mongodin E.F."/>
        </authorList>
    </citation>
    <scope>NUCLEOTIDE SEQUENCE [LARGE SCALE GENOMIC DNA]</scope>
    <source>
        <strain evidence="2 3">S36L11</strain>
    </source>
</reference>
<dbReference type="Proteomes" id="UP000022082">
    <property type="component" value="Unassembled WGS sequence"/>
</dbReference>
<dbReference type="RefSeq" id="WP_004291535.1">
    <property type="nucleotide sequence ID" value="NZ_JGDJ01000264.1"/>
</dbReference>
<keyword evidence="1" id="KW-0812">Transmembrane</keyword>
<gene>
    <name evidence="2" type="ORF">M136_3910</name>
</gene>
<protein>
    <submittedName>
        <fullName evidence="2">Putative membrane protein</fullName>
    </submittedName>
</protein>
<accession>A0A015Y4P7</accession>
<sequence>MTATANFRQMAQHIGLAICGLMMRTAFGVFGILWGIIREIVNGVFRVAIGVIVAILSTIAFFGFILWLFTL</sequence>
<feature type="transmembrane region" description="Helical" evidence="1">
    <location>
        <begin position="14"/>
        <end position="37"/>
    </location>
</feature>
<evidence type="ECO:0000313" key="2">
    <source>
        <dbReference type="EMBL" id="EXZ26922.1"/>
    </source>
</evidence>
<dbReference type="PATRIC" id="fig|1339327.3.peg.4440"/>
<comment type="caution">
    <text evidence="2">The sequence shown here is derived from an EMBL/GenBank/DDBJ whole genome shotgun (WGS) entry which is preliminary data.</text>
</comment>
<keyword evidence="1" id="KW-0472">Membrane</keyword>
<dbReference type="GeneID" id="82157895"/>
<evidence type="ECO:0000256" key="1">
    <source>
        <dbReference type="SAM" id="Phobius"/>
    </source>
</evidence>
<proteinExistence type="predicted"/>
<feature type="transmembrane region" description="Helical" evidence="1">
    <location>
        <begin position="44"/>
        <end position="69"/>
    </location>
</feature>
<dbReference type="EMBL" id="JGDJ01000264">
    <property type="protein sequence ID" value="EXZ26922.1"/>
    <property type="molecule type" value="Genomic_DNA"/>
</dbReference>
<evidence type="ECO:0000313" key="3">
    <source>
        <dbReference type="Proteomes" id="UP000022082"/>
    </source>
</evidence>
<organism evidence="2 3">
    <name type="scientific">Bacteroides fragilis str. S36L11</name>
    <dbReference type="NCBI Taxonomy" id="1339327"/>
    <lineage>
        <taxon>Bacteria</taxon>
        <taxon>Pseudomonadati</taxon>
        <taxon>Bacteroidota</taxon>
        <taxon>Bacteroidia</taxon>
        <taxon>Bacteroidales</taxon>
        <taxon>Bacteroidaceae</taxon>
        <taxon>Bacteroides</taxon>
    </lineage>
</organism>